<feature type="compositionally biased region" description="Basic residues" evidence="1">
    <location>
        <begin position="15"/>
        <end position="48"/>
    </location>
</feature>
<evidence type="ECO:0000313" key="2">
    <source>
        <dbReference type="EMBL" id="ETO04252.1"/>
    </source>
</evidence>
<accession>X6LT12</accession>
<evidence type="ECO:0000256" key="1">
    <source>
        <dbReference type="SAM" id="MobiDB-lite"/>
    </source>
</evidence>
<keyword evidence="3" id="KW-1185">Reference proteome</keyword>
<dbReference type="AlphaFoldDB" id="X6LT12"/>
<dbReference type="Proteomes" id="UP000023152">
    <property type="component" value="Unassembled WGS sequence"/>
</dbReference>
<organism evidence="2 3">
    <name type="scientific">Reticulomyxa filosa</name>
    <dbReference type="NCBI Taxonomy" id="46433"/>
    <lineage>
        <taxon>Eukaryota</taxon>
        <taxon>Sar</taxon>
        <taxon>Rhizaria</taxon>
        <taxon>Retaria</taxon>
        <taxon>Foraminifera</taxon>
        <taxon>Monothalamids</taxon>
        <taxon>Reticulomyxidae</taxon>
        <taxon>Reticulomyxa</taxon>
    </lineage>
</organism>
<proteinExistence type="predicted"/>
<feature type="region of interest" description="Disordered" evidence="1">
    <location>
        <begin position="15"/>
        <end position="59"/>
    </location>
</feature>
<feature type="non-terminal residue" evidence="2">
    <location>
        <position position="1"/>
    </location>
</feature>
<dbReference type="EMBL" id="ASPP01029636">
    <property type="protein sequence ID" value="ETO04252.1"/>
    <property type="molecule type" value="Genomic_DNA"/>
</dbReference>
<feature type="compositionally biased region" description="Basic and acidic residues" evidence="1">
    <location>
        <begin position="49"/>
        <end position="59"/>
    </location>
</feature>
<comment type="caution">
    <text evidence="2">The sequence shown here is derived from an EMBL/GenBank/DDBJ whole genome shotgun (WGS) entry which is preliminary data.</text>
</comment>
<sequence length="228" mass="26716">GGRLLMEWKKKLKKKRNGIINKKKKKKGSIKKIKIKKKKKRKRKKIKKMEKSMEKEKKNMYKEKKVSTIESIIDLFCHCELKGRTLYKLVTSCCGQDEDNANKQSVMLSATLPKGQSERQHKQAIPKKRVFGYLIRSKDGVVNAMISRSNEVWTKISIDEYFEQQMFHDRSNHGGEYYAFQLDRPKGKELLCVLLKRESNEISKVLTLLYQMTIYSQFCVFLLGIGLI</sequence>
<reference evidence="2 3" key="1">
    <citation type="journal article" date="2013" name="Curr. Biol.">
        <title>The Genome of the Foraminiferan Reticulomyxa filosa.</title>
        <authorList>
            <person name="Glockner G."/>
            <person name="Hulsmann N."/>
            <person name="Schleicher M."/>
            <person name="Noegel A.A."/>
            <person name="Eichinger L."/>
            <person name="Gallinger C."/>
            <person name="Pawlowski J."/>
            <person name="Sierra R."/>
            <person name="Euteneuer U."/>
            <person name="Pillet L."/>
            <person name="Moustafa A."/>
            <person name="Platzer M."/>
            <person name="Groth M."/>
            <person name="Szafranski K."/>
            <person name="Schliwa M."/>
        </authorList>
    </citation>
    <scope>NUCLEOTIDE SEQUENCE [LARGE SCALE GENOMIC DNA]</scope>
</reference>
<protein>
    <submittedName>
        <fullName evidence="2">Uncharacterized protein</fullName>
    </submittedName>
</protein>
<gene>
    <name evidence="2" type="ORF">RFI_33145</name>
</gene>
<evidence type="ECO:0000313" key="3">
    <source>
        <dbReference type="Proteomes" id="UP000023152"/>
    </source>
</evidence>
<name>X6LT12_RETFI</name>